<evidence type="ECO:0000313" key="2">
    <source>
        <dbReference type="Proteomes" id="UP000799436"/>
    </source>
</evidence>
<reference evidence="1" key="1">
    <citation type="journal article" date="2020" name="Stud. Mycol.">
        <title>101 Dothideomycetes genomes: a test case for predicting lifestyles and emergence of pathogens.</title>
        <authorList>
            <person name="Haridas S."/>
            <person name="Albert R."/>
            <person name="Binder M."/>
            <person name="Bloem J."/>
            <person name="Labutti K."/>
            <person name="Salamov A."/>
            <person name="Andreopoulos B."/>
            <person name="Baker S."/>
            <person name="Barry K."/>
            <person name="Bills G."/>
            <person name="Bluhm B."/>
            <person name="Cannon C."/>
            <person name="Castanera R."/>
            <person name="Culley D."/>
            <person name="Daum C."/>
            <person name="Ezra D."/>
            <person name="Gonzalez J."/>
            <person name="Henrissat B."/>
            <person name="Kuo A."/>
            <person name="Liang C."/>
            <person name="Lipzen A."/>
            <person name="Lutzoni F."/>
            <person name="Magnuson J."/>
            <person name="Mondo S."/>
            <person name="Nolan M."/>
            <person name="Ohm R."/>
            <person name="Pangilinan J."/>
            <person name="Park H.-J."/>
            <person name="Ramirez L."/>
            <person name="Alfaro M."/>
            <person name="Sun H."/>
            <person name="Tritt A."/>
            <person name="Yoshinaga Y."/>
            <person name="Zwiers L.-H."/>
            <person name="Turgeon B."/>
            <person name="Goodwin S."/>
            <person name="Spatafora J."/>
            <person name="Crous P."/>
            <person name="Grigoriev I."/>
        </authorList>
    </citation>
    <scope>NUCLEOTIDE SEQUENCE</scope>
    <source>
        <strain evidence="1">CBS 116005</strain>
    </source>
</reference>
<dbReference type="Proteomes" id="UP000799436">
    <property type="component" value="Unassembled WGS sequence"/>
</dbReference>
<proteinExistence type="predicted"/>
<organism evidence="1 2">
    <name type="scientific">Teratosphaeria nubilosa</name>
    <dbReference type="NCBI Taxonomy" id="161662"/>
    <lineage>
        <taxon>Eukaryota</taxon>
        <taxon>Fungi</taxon>
        <taxon>Dikarya</taxon>
        <taxon>Ascomycota</taxon>
        <taxon>Pezizomycotina</taxon>
        <taxon>Dothideomycetes</taxon>
        <taxon>Dothideomycetidae</taxon>
        <taxon>Mycosphaerellales</taxon>
        <taxon>Teratosphaeriaceae</taxon>
        <taxon>Teratosphaeria</taxon>
    </lineage>
</organism>
<keyword evidence="2" id="KW-1185">Reference proteome</keyword>
<accession>A0A6G1L422</accession>
<gene>
    <name evidence="1" type="ORF">EJ03DRAFT_329533</name>
</gene>
<sequence length="223" mass="25648">MSEERCYLLEIPAELRNAIYLQSFTSDDDPHATDLLAINPPNAELLATCRKIFDEAAQMYKEIRDNYWSRTYFTIKGNRNALLFPSGRRVDSRRPDSELPSDAVLAKICNLELFIDGLDTRYSNQITLRDGFWTTSPTPRDPQTSFVVVAESIRPQHMTEWRRLPGRMLKMGAGLTTFWAVELRDVERLSIEQVGVAKEVAVRGTLTSREVFSVMRWLADVWL</sequence>
<name>A0A6G1L422_9PEZI</name>
<dbReference type="EMBL" id="ML995862">
    <property type="protein sequence ID" value="KAF2766984.1"/>
    <property type="molecule type" value="Genomic_DNA"/>
</dbReference>
<protein>
    <submittedName>
        <fullName evidence="1">Uncharacterized protein</fullName>
    </submittedName>
</protein>
<evidence type="ECO:0000313" key="1">
    <source>
        <dbReference type="EMBL" id="KAF2766984.1"/>
    </source>
</evidence>
<dbReference type="AlphaFoldDB" id="A0A6G1L422"/>